<dbReference type="OrthoDB" id="9778250at2"/>
<sequence>MKIFLIASAFSLVGACASRSYTQKIDDLKQSIVFEQPEMIREYGKTITSDELSTHVHTLASAEFEGRKTGENGFHRASNYLKDFYSTNVIPSPLGRDHYYQNIPKAYFNTESPASQNVVAFIEGTVYPEEIIVLSAHLDHLGVSDNTIYYGADDNASGTAALMEIAQAFIKAKSEGYGPKRSILFLHLTAEESGLLGSTYYVKHPIFALTNTIANLNIDMIGRVDKKHDEHKNENYIYIIGADRLSTELHYISEAANSRFTNLELDYTYNAADDSNRYFYRSDHYNFARLGIPVIFYFNGEHADYHQPTDTPDKINYALLKKRAQLIFTTTWYLANSAKKLSTAKL</sequence>
<dbReference type="EMBL" id="SOBW01000008">
    <property type="protein sequence ID" value="TDU40503.1"/>
    <property type="molecule type" value="Genomic_DNA"/>
</dbReference>
<dbReference type="GO" id="GO:0006508">
    <property type="term" value="P:proteolysis"/>
    <property type="evidence" value="ECO:0007669"/>
    <property type="project" value="InterPro"/>
</dbReference>
<dbReference type="PANTHER" id="PTHR12147:SF26">
    <property type="entry name" value="PEPTIDASE M28 DOMAIN-CONTAINING PROTEIN"/>
    <property type="match status" value="1"/>
</dbReference>
<accession>A0A4R7PZP3</accession>
<dbReference type="Pfam" id="PF04389">
    <property type="entry name" value="Peptidase_M28"/>
    <property type="match status" value="1"/>
</dbReference>
<evidence type="ECO:0000313" key="2">
    <source>
        <dbReference type="EMBL" id="TDU40503.1"/>
    </source>
</evidence>
<dbReference type="PANTHER" id="PTHR12147">
    <property type="entry name" value="METALLOPEPTIDASE M28 FAMILY MEMBER"/>
    <property type="match status" value="1"/>
</dbReference>
<dbReference type="Proteomes" id="UP000294689">
    <property type="component" value="Unassembled WGS sequence"/>
</dbReference>
<protein>
    <submittedName>
        <fullName evidence="2">Peptidase M28-like protein</fullName>
    </submittedName>
</protein>
<dbReference type="InterPro" id="IPR007484">
    <property type="entry name" value="Peptidase_M28"/>
</dbReference>
<evidence type="ECO:0000313" key="3">
    <source>
        <dbReference type="Proteomes" id="UP000294689"/>
    </source>
</evidence>
<feature type="domain" description="Peptidase M28" evidence="1">
    <location>
        <begin position="117"/>
        <end position="329"/>
    </location>
</feature>
<dbReference type="SUPFAM" id="SSF53187">
    <property type="entry name" value="Zn-dependent exopeptidases"/>
    <property type="match status" value="1"/>
</dbReference>
<keyword evidence="3" id="KW-1185">Reference proteome</keyword>
<dbReference type="PROSITE" id="PS51257">
    <property type="entry name" value="PROKAR_LIPOPROTEIN"/>
    <property type="match status" value="1"/>
</dbReference>
<dbReference type="InterPro" id="IPR045175">
    <property type="entry name" value="M28_fam"/>
</dbReference>
<dbReference type="Gene3D" id="3.40.630.10">
    <property type="entry name" value="Zn peptidases"/>
    <property type="match status" value="1"/>
</dbReference>
<name>A0A4R7PZP3_9FLAO</name>
<evidence type="ECO:0000259" key="1">
    <source>
        <dbReference type="Pfam" id="PF04389"/>
    </source>
</evidence>
<proteinExistence type="predicted"/>
<comment type="caution">
    <text evidence="2">The sequence shown here is derived from an EMBL/GenBank/DDBJ whole genome shotgun (WGS) entry which is preliminary data.</text>
</comment>
<organism evidence="2 3">
    <name type="scientific">Gelidibacter sediminis</name>
    <dbReference type="NCBI Taxonomy" id="1608710"/>
    <lineage>
        <taxon>Bacteria</taxon>
        <taxon>Pseudomonadati</taxon>
        <taxon>Bacteroidota</taxon>
        <taxon>Flavobacteriia</taxon>
        <taxon>Flavobacteriales</taxon>
        <taxon>Flavobacteriaceae</taxon>
        <taxon>Gelidibacter</taxon>
    </lineage>
</organism>
<dbReference type="GO" id="GO:0008235">
    <property type="term" value="F:metalloexopeptidase activity"/>
    <property type="evidence" value="ECO:0007669"/>
    <property type="project" value="InterPro"/>
</dbReference>
<dbReference type="RefSeq" id="WP_133758512.1">
    <property type="nucleotide sequence ID" value="NZ_SOBW01000008.1"/>
</dbReference>
<dbReference type="AlphaFoldDB" id="A0A4R7PZP3"/>
<gene>
    <name evidence="2" type="ORF">BXY82_2553</name>
</gene>
<dbReference type="CDD" id="cd05660">
    <property type="entry name" value="M28_like_PA"/>
    <property type="match status" value="1"/>
</dbReference>
<reference evidence="2 3" key="1">
    <citation type="submission" date="2019-03" db="EMBL/GenBank/DDBJ databases">
        <title>Genomic Encyclopedia of Archaeal and Bacterial Type Strains, Phase II (KMG-II): from individual species to whole genera.</title>
        <authorList>
            <person name="Goeker M."/>
        </authorList>
    </citation>
    <scope>NUCLEOTIDE SEQUENCE [LARGE SCALE GENOMIC DNA]</scope>
    <source>
        <strain evidence="2 3">DSM 28135</strain>
    </source>
</reference>